<evidence type="ECO:0000313" key="3">
    <source>
        <dbReference type="Proteomes" id="UP000029382"/>
    </source>
</evidence>
<dbReference type="RefSeq" id="WP_039697027.1">
    <property type="nucleotide sequence ID" value="NZ_AUZH01000026.1"/>
</dbReference>
<reference evidence="1 3" key="1">
    <citation type="journal article" date="2014" name="Genome Announc.">
        <title>Draft Genome Sequences of Streptococcus bovis Strains ATCC 33317 and JB1.</title>
        <authorList>
            <person name="Benahmed F.H."/>
            <person name="Gopinath G.R."/>
            <person name="Harbottle H."/>
            <person name="Cotta M.A."/>
            <person name="Luo Y."/>
            <person name="Henderson C."/>
            <person name="Teri P."/>
            <person name="Soppet D."/>
            <person name="Rasmussen M."/>
            <person name="Whitehead T.R."/>
            <person name="Davidson M."/>
        </authorList>
    </citation>
    <scope>NUCLEOTIDE SEQUENCE [LARGE SCALE GENOMIC DNA]</scope>
    <source>
        <strain evidence="1 3">JB1</strain>
    </source>
</reference>
<comment type="caution">
    <text evidence="1">The sequence shown here is derived from an EMBL/GenBank/DDBJ whole genome shotgun (WGS) entry which is preliminary data.</text>
</comment>
<dbReference type="AlphaFoldDB" id="A0A091CAU3"/>
<dbReference type="Proteomes" id="UP000182793">
    <property type="component" value="Unassembled WGS sequence"/>
</dbReference>
<evidence type="ECO:0000313" key="2">
    <source>
        <dbReference type="EMBL" id="SFL15967.1"/>
    </source>
</evidence>
<gene>
    <name evidence="1" type="ORF">H702_07175</name>
    <name evidence="2" type="ORF">SAMN02910290_00693</name>
</gene>
<protein>
    <submittedName>
        <fullName evidence="1">Uncharacterized protein</fullName>
    </submittedName>
</protein>
<evidence type="ECO:0000313" key="4">
    <source>
        <dbReference type="Proteomes" id="UP000182793"/>
    </source>
</evidence>
<evidence type="ECO:0000313" key="1">
    <source>
        <dbReference type="EMBL" id="KFN87433.1"/>
    </source>
</evidence>
<keyword evidence="4" id="KW-1185">Reference proteome</keyword>
<sequence>MIENKICEPINDTNIVEVAGFVKEYRDICRLFNYVENDGVVKISGCGETVCVYKTTFDTTFKNGIKEWLIERLKEIEKQLNVFGYTMQDEPKEVKVHVNRLKELADKYDENF</sequence>
<dbReference type="EMBL" id="FOTG01000003">
    <property type="protein sequence ID" value="SFL15967.1"/>
    <property type="molecule type" value="Genomic_DNA"/>
</dbReference>
<proteinExistence type="predicted"/>
<organism evidence="1 3">
    <name type="scientific">Streptococcus equinus JB1</name>
    <dbReference type="NCBI Taxonomy" id="1294274"/>
    <lineage>
        <taxon>Bacteria</taxon>
        <taxon>Bacillati</taxon>
        <taxon>Bacillota</taxon>
        <taxon>Bacilli</taxon>
        <taxon>Lactobacillales</taxon>
        <taxon>Streptococcaceae</taxon>
        <taxon>Streptococcus</taxon>
    </lineage>
</organism>
<name>A0A091CAU3_STREI</name>
<dbReference type="Proteomes" id="UP000029382">
    <property type="component" value="Unassembled WGS sequence"/>
</dbReference>
<accession>A0A091CAU3</accession>
<dbReference type="EMBL" id="AUZH01000026">
    <property type="protein sequence ID" value="KFN87433.1"/>
    <property type="molecule type" value="Genomic_DNA"/>
</dbReference>
<reference evidence="2 4" key="2">
    <citation type="submission" date="2016-10" db="EMBL/GenBank/DDBJ databases">
        <authorList>
            <person name="Varghese N."/>
            <person name="Submissions S."/>
        </authorList>
    </citation>
    <scope>NUCLEOTIDE SEQUENCE [LARGE SCALE GENOMIC DNA]</scope>
    <source>
        <strain evidence="2 4">JB1</strain>
    </source>
</reference>